<accession>A0A653DGC1</accession>
<dbReference type="EMBL" id="CAACVG010011647">
    <property type="protein sequence ID" value="VEN58561.1"/>
    <property type="molecule type" value="Genomic_DNA"/>
</dbReference>
<feature type="region of interest" description="Disordered" evidence="1">
    <location>
        <begin position="1"/>
        <end position="32"/>
    </location>
</feature>
<dbReference type="OrthoDB" id="430364at2759"/>
<gene>
    <name evidence="2" type="ORF">CALMAC_LOCUS16885</name>
</gene>
<organism evidence="2 3">
    <name type="scientific">Callosobruchus maculatus</name>
    <name type="common">Southern cowpea weevil</name>
    <name type="synonym">Pulse bruchid</name>
    <dbReference type="NCBI Taxonomy" id="64391"/>
    <lineage>
        <taxon>Eukaryota</taxon>
        <taxon>Metazoa</taxon>
        <taxon>Ecdysozoa</taxon>
        <taxon>Arthropoda</taxon>
        <taxon>Hexapoda</taxon>
        <taxon>Insecta</taxon>
        <taxon>Pterygota</taxon>
        <taxon>Neoptera</taxon>
        <taxon>Endopterygota</taxon>
        <taxon>Coleoptera</taxon>
        <taxon>Polyphaga</taxon>
        <taxon>Cucujiformia</taxon>
        <taxon>Chrysomeloidea</taxon>
        <taxon>Chrysomelidae</taxon>
        <taxon>Bruchinae</taxon>
        <taxon>Bruchini</taxon>
        <taxon>Callosobruchus</taxon>
    </lineage>
</organism>
<keyword evidence="3" id="KW-1185">Reference proteome</keyword>
<protein>
    <submittedName>
        <fullName evidence="2">Uncharacterized protein</fullName>
    </submittedName>
</protein>
<reference evidence="2 3" key="1">
    <citation type="submission" date="2019-01" db="EMBL/GenBank/DDBJ databases">
        <authorList>
            <person name="Sayadi A."/>
        </authorList>
    </citation>
    <scope>NUCLEOTIDE SEQUENCE [LARGE SCALE GENOMIC DNA]</scope>
</reference>
<evidence type="ECO:0000313" key="2">
    <source>
        <dbReference type="EMBL" id="VEN58561.1"/>
    </source>
</evidence>
<dbReference type="Proteomes" id="UP000410492">
    <property type="component" value="Unassembled WGS sequence"/>
</dbReference>
<sequence length="205" mass="23187">MAKAEKRISRRLPAPTEENSAASTTGGSEQHCQEYSRDFQPHRCSSLRALPVLRTCVGRTAPRRHCSTTTRRQMGKWMQASKALTCTLLRSIRRHLQTGTCERGTVCPAGRYHPKYPRGPPVSHRACRALEVIAASPQIGSIWKRKGNHVSEYAEPALETSLSNISDSSFSSYTLVERNNDQQVPQSYKISETIRKRQYRGWRDS</sequence>
<evidence type="ECO:0000256" key="1">
    <source>
        <dbReference type="SAM" id="MobiDB-lite"/>
    </source>
</evidence>
<name>A0A653DGC1_CALMS</name>
<feature type="compositionally biased region" description="Polar residues" evidence="1">
    <location>
        <begin position="17"/>
        <end position="30"/>
    </location>
</feature>
<dbReference type="AlphaFoldDB" id="A0A653DGC1"/>
<proteinExistence type="predicted"/>
<evidence type="ECO:0000313" key="3">
    <source>
        <dbReference type="Proteomes" id="UP000410492"/>
    </source>
</evidence>